<proteinExistence type="predicted"/>
<dbReference type="AlphaFoldDB" id="I8WML9"/>
<gene>
    <name evidence="1" type="ORF">HMPREF1064_00503</name>
</gene>
<protein>
    <recommendedName>
        <fullName evidence="3">SynChlorMet cassette protein ScmC</fullName>
    </recommendedName>
</protein>
<organism evidence="1 2">
    <name type="scientific">Phocaeicola dorei CL02T12C06</name>
    <dbReference type="NCBI Taxonomy" id="997876"/>
    <lineage>
        <taxon>Bacteria</taxon>
        <taxon>Pseudomonadati</taxon>
        <taxon>Bacteroidota</taxon>
        <taxon>Bacteroidia</taxon>
        <taxon>Bacteroidales</taxon>
        <taxon>Bacteroidaceae</taxon>
        <taxon>Phocaeicola</taxon>
    </lineage>
</organism>
<dbReference type="RefSeq" id="WP_007845023.1">
    <property type="nucleotide sequence ID" value="NZ_JH724132.1"/>
</dbReference>
<keyword evidence="2" id="KW-1185">Reference proteome</keyword>
<dbReference type="HOGENOM" id="CLU_078434_1_0_10"/>
<name>I8WML9_9BACT</name>
<accession>I8WML9</accession>
<dbReference type="Gene3D" id="3.40.50.300">
    <property type="entry name" value="P-loop containing nucleotide triphosphate hydrolases"/>
    <property type="match status" value="1"/>
</dbReference>
<evidence type="ECO:0000313" key="1">
    <source>
        <dbReference type="EMBL" id="EIY39815.1"/>
    </source>
</evidence>
<dbReference type="EMBL" id="AGXJ01000010">
    <property type="protein sequence ID" value="EIY39815.1"/>
    <property type="molecule type" value="Genomic_DNA"/>
</dbReference>
<dbReference type="PATRIC" id="fig|997876.3.peg.516"/>
<evidence type="ECO:0000313" key="2">
    <source>
        <dbReference type="Proteomes" id="UP000005974"/>
    </source>
</evidence>
<comment type="caution">
    <text evidence="1">The sequence shown here is derived from an EMBL/GenBank/DDBJ whole genome shotgun (WGS) entry which is preliminary data.</text>
</comment>
<dbReference type="SUPFAM" id="SSF53795">
    <property type="entry name" value="PEP carboxykinase-like"/>
    <property type="match status" value="1"/>
</dbReference>
<reference evidence="1 2" key="1">
    <citation type="submission" date="2012-02" db="EMBL/GenBank/DDBJ databases">
        <title>The Genome Sequence of Bacteroides dorei CL02T12C06.</title>
        <authorList>
            <consortium name="The Broad Institute Genome Sequencing Platform"/>
            <person name="Earl A."/>
            <person name="Ward D."/>
            <person name="Feldgarden M."/>
            <person name="Gevers D."/>
            <person name="Zitomersky N.L."/>
            <person name="Coyne M.J."/>
            <person name="Comstock L.E."/>
            <person name="Young S.K."/>
            <person name="Zeng Q."/>
            <person name="Gargeya S."/>
            <person name="Fitzgerald M."/>
            <person name="Haas B."/>
            <person name="Abouelleil A."/>
            <person name="Alvarado L."/>
            <person name="Arachchi H.M."/>
            <person name="Berlin A."/>
            <person name="Chapman S.B."/>
            <person name="Gearin G."/>
            <person name="Goldberg J."/>
            <person name="Griggs A."/>
            <person name="Gujja S."/>
            <person name="Hansen M."/>
            <person name="Heiman D."/>
            <person name="Howarth C."/>
            <person name="Larimer J."/>
            <person name="Lui A."/>
            <person name="MacDonald P.J.P."/>
            <person name="McCowen C."/>
            <person name="Montmayeur A."/>
            <person name="Murphy C."/>
            <person name="Neiman D."/>
            <person name="Pearson M."/>
            <person name="Priest M."/>
            <person name="Roberts A."/>
            <person name="Saif S."/>
            <person name="Shea T."/>
            <person name="Sisk P."/>
            <person name="Stolte C."/>
            <person name="Sykes S."/>
            <person name="Wortman J."/>
            <person name="Nusbaum C."/>
            <person name="Birren B."/>
        </authorList>
    </citation>
    <scope>NUCLEOTIDE SEQUENCE [LARGE SCALE GENOMIC DNA]</scope>
    <source>
        <strain evidence="1 2">CL02T12C06</strain>
    </source>
</reference>
<evidence type="ECO:0008006" key="3">
    <source>
        <dbReference type="Google" id="ProtNLM"/>
    </source>
</evidence>
<dbReference type="InterPro" id="IPR027417">
    <property type="entry name" value="P-loop_NTPase"/>
</dbReference>
<dbReference type="Proteomes" id="UP000005974">
    <property type="component" value="Unassembled WGS sequence"/>
</dbReference>
<sequence length="294" mass="33631">MKIVRLNIGPLTIELSGVTEQEIPVNSRLFLDHKPATKEADRYYTFYFVNRLPLPSNDWQITFQRNDIVVFRKEEQETRLLAVGNLNACYALYQERNERDANIYFIEGLKRELQTDTLFISCLCLERPLSVQGCYILHCTFLDYRGQAILFSGPSGIGKSTHANLWCRHIPGTQVLNGDRALLCPLPNGDYEITGWPVCGSSGICHNERRPLEAIVFIEQASDNTIRPQTAMKHFKALCSQVTINWWNPKLTGKALDDLQVLTRQTSISTYACNMNPEAAFTLHRYLTKLEIIR</sequence>